<feature type="compositionally biased region" description="Polar residues" evidence="1">
    <location>
        <begin position="87"/>
        <end position="102"/>
    </location>
</feature>
<reference evidence="2 3" key="1">
    <citation type="submission" date="2014-03" db="EMBL/GenBank/DDBJ databases">
        <title>Draft genome of the hookworm Oesophagostomum dentatum.</title>
        <authorList>
            <person name="Mitreva M."/>
        </authorList>
    </citation>
    <scope>NUCLEOTIDE SEQUENCE [LARGE SCALE GENOMIC DNA]</scope>
    <source>
        <strain evidence="2 3">OD-Hann</strain>
    </source>
</reference>
<accession>A0A0B1TDE9</accession>
<protein>
    <submittedName>
        <fullName evidence="2">Uncharacterized protein</fullName>
    </submittedName>
</protein>
<feature type="region of interest" description="Disordered" evidence="1">
    <location>
        <begin position="288"/>
        <end position="374"/>
    </location>
</feature>
<feature type="non-terminal residue" evidence="2">
    <location>
        <position position="1"/>
    </location>
</feature>
<feature type="compositionally biased region" description="Basic and acidic residues" evidence="1">
    <location>
        <begin position="26"/>
        <end position="35"/>
    </location>
</feature>
<feature type="compositionally biased region" description="Basic and acidic residues" evidence="1">
    <location>
        <begin position="112"/>
        <end position="134"/>
    </location>
</feature>
<feature type="compositionally biased region" description="Acidic residues" evidence="1">
    <location>
        <begin position="12"/>
        <end position="25"/>
    </location>
</feature>
<proteinExistence type="predicted"/>
<feature type="compositionally biased region" description="Low complexity" evidence="1">
    <location>
        <begin position="178"/>
        <end position="187"/>
    </location>
</feature>
<dbReference type="OrthoDB" id="5780796at2759"/>
<name>A0A0B1TDE9_OESDE</name>
<feature type="region of interest" description="Disordered" evidence="1">
    <location>
        <begin position="1"/>
        <end position="207"/>
    </location>
</feature>
<keyword evidence="3" id="KW-1185">Reference proteome</keyword>
<evidence type="ECO:0000313" key="3">
    <source>
        <dbReference type="Proteomes" id="UP000053660"/>
    </source>
</evidence>
<dbReference type="EMBL" id="KN550014">
    <property type="protein sequence ID" value="KHJ95294.1"/>
    <property type="molecule type" value="Genomic_DNA"/>
</dbReference>
<evidence type="ECO:0000256" key="1">
    <source>
        <dbReference type="SAM" id="MobiDB-lite"/>
    </source>
</evidence>
<evidence type="ECO:0000313" key="2">
    <source>
        <dbReference type="EMBL" id="KHJ95294.1"/>
    </source>
</evidence>
<dbReference type="AlphaFoldDB" id="A0A0B1TDE9"/>
<dbReference type="Proteomes" id="UP000053660">
    <property type="component" value="Unassembled WGS sequence"/>
</dbReference>
<feature type="compositionally biased region" description="Basic and acidic residues" evidence="1">
    <location>
        <begin position="1"/>
        <end position="11"/>
    </location>
</feature>
<organism evidence="2 3">
    <name type="scientific">Oesophagostomum dentatum</name>
    <name type="common">Nodular worm</name>
    <dbReference type="NCBI Taxonomy" id="61180"/>
    <lineage>
        <taxon>Eukaryota</taxon>
        <taxon>Metazoa</taxon>
        <taxon>Ecdysozoa</taxon>
        <taxon>Nematoda</taxon>
        <taxon>Chromadorea</taxon>
        <taxon>Rhabditida</taxon>
        <taxon>Rhabditina</taxon>
        <taxon>Rhabditomorpha</taxon>
        <taxon>Strongyloidea</taxon>
        <taxon>Strongylidae</taxon>
        <taxon>Oesophagostomum</taxon>
    </lineage>
</organism>
<gene>
    <name evidence="2" type="ORF">OESDEN_04762</name>
</gene>
<sequence>LRREEEMRKAAEEEEKKDEDEEDAVETAKSDEDLGARSGGSDDDVASETHTAANYSEDEENANRKETPIVQEQWVHPKKLEQKKNTESSSRNTDNEPPQENDPSIAAPVVESEERRRRSRDEHRQTRGPVDKKGLPLPVIPRRREETKKVPAKPLEPGMMMTETNVLDRINKEMESLSSRNRASARNRSPDEPATSSKSVSSVRIPKRETPVDYAEVLFSNAPVIKRTPPTPEKKRNLVIASGLTTDSPNQLVFSKAHSSRLGMFLDKVGDKHRKLMLERDIDSEISSPFYEDSDRNGARSPFGLPYPRQQSQKYPPQKRPLPASSLDSYLGSPVQSSPDIRDGESTSSRPMGKKPKIDLSRMPDIIDKLYSNK</sequence>
<feature type="compositionally biased region" description="Basic and acidic residues" evidence="1">
    <location>
        <begin position="356"/>
        <end position="368"/>
    </location>
</feature>